<name>K4KK43_SIMAS</name>
<keyword evidence="1" id="KW-0812">Transmembrane</keyword>
<gene>
    <name evidence="2" type="ordered locus">M5M_06005</name>
</gene>
<feature type="transmembrane region" description="Helical" evidence="1">
    <location>
        <begin position="57"/>
        <end position="77"/>
    </location>
</feature>
<dbReference type="RefSeq" id="WP_015046571.1">
    <property type="nucleotide sequence ID" value="NC_018868.3"/>
</dbReference>
<keyword evidence="1" id="KW-0472">Membrane</keyword>
<dbReference type="HOGENOM" id="CLU_141028_1_0_6"/>
<dbReference type="STRING" id="1117647.M5M_06005"/>
<accession>K4KK43</accession>
<proteinExistence type="predicted"/>
<dbReference type="KEGG" id="saga:M5M_06005"/>
<dbReference type="OrthoDB" id="5734577at2"/>
<keyword evidence="1" id="KW-1133">Transmembrane helix</keyword>
<feature type="transmembrane region" description="Helical" evidence="1">
    <location>
        <begin position="120"/>
        <end position="140"/>
    </location>
</feature>
<dbReference type="EMBL" id="CP003746">
    <property type="protein sequence ID" value="AFU98398.1"/>
    <property type="molecule type" value="Genomic_DNA"/>
</dbReference>
<sequence>MNRSAIVFSWLIASTLGFVAASISHSISVLNRLQAVGVEITLNDQWRMIASDLLGLLPSYGTVIALALAPAFWVAGWLVRKLRTGRTGLYMLAGFTALLTALLAMQPILDITLIAGARGLAGLLMQCLCGALAGAVYAALTARRSLS</sequence>
<keyword evidence="3" id="KW-1185">Reference proteome</keyword>
<dbReference type="eggNOG" id="ENOG5030II3">
    <property type="taxonomic scope" value="Bacteria"/>
</dbReference>
<protein>
    <submittedName>
        <fullName evidence="2">Uncharacterized protein</fullName>
    </submittedName>
</protein>
<evidence type="ECO:0000313" key="2">
    <source>
        <dbReference type="EMBL" id="AFU98398.1"/>
    </source>
</evidence>
<evidence type="ECO:0000256" key="1">
    <source>
        <dbReference type="SAM" id="Phobius"/>
    </source>
</evidence>
<organism evidence="2 3">
    <name type="scientific">Simiduia agarivorans (strain DSM 21679 / JCM 13881 / BCRC 17597 / SA1)</name>
    <dbReference type="NCBI Taxonomy" id="1117647"/>
    <lineage>
        <taxon>Bacteria</taxon>
        <taxon>Pseudomonadati</taxon>
        <taxon>Pseudomonadota</taxon>
        <taxon>Gammaproteobacteria</taxon>
        <taxon>Cellvibrionales</taxon>
        <taxon>Cellvibrionaceae</taxon>
        <taxon>Simiduia</taxon>
    </lineage>
</organism>
<dbReference type="Proteomes" id="UP000000466">
    <property type="component" value="Chromosome"/>
</dbReference>
<evidence type="ECO:0000313" key="3">
    <source>
        <dbReference type="Proteomes" id="UP000000466"/>
    </source>
</evidence>
<feature type="transmembrane region" description="Helical" evidence="1">
    <location>
        <begin position="89"/>
        <end position="108"/>
    </location>
</feature>
<dbReference type="AlphaFoldDB" id="K4KK43"/>
<reference evidence="2 3" key="1">
    <citation type="journal article" date="2013" name="Genome Announc.">
        <title>Complete genome sequence of Simiduia agarivorans SA1(T), a marine bacterium able to degrade a variety of polysaccharides.</title>
        <authorList>
            <person name="Lin S.Y."/>
            <person name="Shieh W.Y."/>
            <person name="Chen J.S."/>
            <person name="Tang S.L."/>
        </authorList>
    </citation>
    <scope>NUCLEOTIDE SEQUENCE [LARGE SCALE GENOMIC DNA]</scope>
    <source>
        <strain evidence="3">DSM 21679 / JCM 13881 / BCRC 17597 / SA1</strain>
    </source>
</reference>